<name>A0ABU2QS78_9ACTN</name>
<feature type="signal peptide" evidence="1">
    <location>
        <begin position="1"/>
        <end position="32"/>
    </location>
</feature>
<feature type="chain" id="PRO_5046157583" description="TonB-dependent receptor" evidence="1">
    <location>
        <begin position="33"/>
        <end position="103"/>
    </location>
</feature>
<dbReference type="InterPro" id="IPR037066">
    <property type="entry name" value="Plug_dom_sf"/>
</dbReference>
<sequence>MLNATGRLRAKSLSQFAGVSALALLSAGVAFGDELAPEPEVTDVVVTATRRATNVQKIPYNISAIGAAEAERNGIVEIADLARVTPGLSFRDVGARDNGSVIL</sequence>
<organism evidence="2 3">
    <name type="scientific">Streptomyces edwardsiae</name>
    <dbReference type="NCBI Taxonomy" id="3075527"/>
    <lineage>
        <taxon>Bacteria</taxon>
        <taxon>Bacillati</taxon>
        <taxon>Actinomycetota</taxon>
        <taxon>Actinomycetes</taxon>
        <taxon>Kitasatosporales</taxon>
        <taxon>Streptomycetaceae</taxon>
        <taxon>Streptomyces</taxon>
    </lineage>
</organism>
<dbReference type="SUPFAM" id="SSF56935">
    <property type="entry name" value="Porins"/>
    <property type="match status" value="1"/>
</dbReference>
<evidence type="ECO:0008006" key="4">
    <source>
        <dbReference type="Google" id="ProtNLM"/>
    </source>
</evidence>
<protein>
    <recommendedName>
        <fullName evidence="4">TonB-dependent receptor</fullName>
    </recommendedName>
</protein>
<gene>
    <name evidence="2" type="ORF">RM528_36310</name>
</gene>
<feature type="non-terminal residue" evidence="2">
    <location>
        <position position="103"/>
    </location>
</feature>
<keyword evidence="1" id="KW-0732">Signal</keyword>
<evidence type="ECO:0000256" key="1">
    <source>
        <dbReference type="SAM" id="SignalP"/>
    </source>
</evidence>
<proteinExistence type="predicted"/>
<reference evidence="3" key="1">
    <citation type="submission" date="2023-07" db="EMBL/GenBank/DDBJ databases">
        <title>30 novel species of actinomycetes from the DSMZ collection.</title>
        <authorList>
            <person name="Nouioui I."/>
        </authorList>
    </citation>
    <scope>NUCLEOTIDE SEQUENCE [LARGE SCALE GENOMIC DNA]</scope>
    <source>
        <strain evidence="3">DSM 41635</strain>
    </source>
</reference>
<evidence type="ECO:0000313" key="3">
    <source>
        <dbReference type="Proteomes" id="UP001180503"/>
    </source>
</evidence>
<dbReference type="EMBL" id="JAVRFB010000557">
    <property type="protein sequence ID" value="MDT0407306.1"/>
    <property type="molecule type" value="Genomic_DNA"/>
</dbReference>
<accession>A0ABU2QS78</accession>
<dbReference type="Gene3D" id="2.170.130.10">
    <property type="entry name" value="TonB-dependent receptor, plug domain"/>
    <property type="match status" value="1"/>
</dbReference>
<comment type="caution">
    <text evidence="2">The sequence shown here is derived from an EMBL/GenBank/DDBJ whole genome shotgun (WGS) entry which is preliminary data.</text>
</comment>
<dbReference type="Proteomes" id="UP001180503">
    <property type="component" value="Unassembled WGS sequence"/>
</dbReference>
<evidence type="ECO:0000313" key="2">
    <source>
        <dbReference type="EMBL" id="MDT0407306.1"/>
    </source>
</evidence>